<accession>A0ABQ5KTU8</accession>
<dbReference type="Pfam" id="PF05184">
    <property type="entry name" value="SapB_1"/>
    <property type="match status" value="1"/>
</dbReference>
<evidence type="ECO:0000313" key="5">
    <source>
        <dbReference type="EMBL" id="GKT35887.1"/>
    </source>
</evidence>
<proteinExistence type="predicted"/>
<feature type="domain" description="Saposin B-type" evidence="4">
    <location>
        <begin position="25"/>
        <end position="106"/>
    </location>
</feature>
<feature type="domain" description="Saposin B-type" evidence="4">
    <location>
        <begin position="206"/>
        <end position="285"/>
    </location>
</feature>
<dbReference type="InterPro" id="IPR008139">
    <property type="entry name" value="SaposinB_dom"/>
</dbReference>
<feature type="chain" id="PRO_5046693408" evidence="3">
    <location>
        <begin position="23"/>
        <end position="285"/>
    </location>
</feature>
<dbReference type="InterPro" id="IPR011001">
    <property type="entry name" value="Saposin-like"/>
</dbReference>
<evidence type="ECO:0000313" key="6">
    <source>
        <dbReference type="Proteomes" id="UP001057375"/>
    </source>
</evidence>
<dbReference type="PRINTS" id="PR01797">
    <property type="entry name" value="SAPOSIN"/>
</dbReference>
<dbReference type="PROSITE" id="PS50015">
    <property type="entry name" value="SAP_B"/>
    <property type="match status" value="3"/>
</dbReference>
<sequence>MDFIKVFFSISLFFFAFSVVSAADTSFECDLCYFLVEELESRFLPGMTESQFVAEFESLCSEIPTFFEVACDAEVEHYAPIIYEGLQAHLEPEFICDSIHMCKEEVVNMVYSVDAPQGDDVTCEVCEIIVDAVEEAWLPTITYQELYNTIMNDTCRKLPHILEIACEAEVDEYLPEIYSMMQNAVAPSTICGLLTLCESTAAPVESSFECDLCEFLVTELEERFLPSMTEEEFIAEFDSLCDEIPTFFAIACKAEVDQYGPTVYQDLQNGLEPDTICDEIHMCAY</sequence>
<keyword evidence="6" id="KW-1185">Reference proteome</keyword>
<dbReference type="SMART" id="SM00741">
    <property type="entry name" value="SapB"/>
    <property type="match status" value="3"/>
</dbReference>
<keyword evidence="1" id="KW-1015">Disulfide bond</keyword>
<gene>
    <name evidence="5" type="ORF">ADUPG1_008952</name>
</gene>
<dbReference type="InterPro" id="IPR051428">
    <property type="entry name" value="Sphingo_Act-Surfact_Prot"/>
</dbReference>
<dbReference type="PANTHER" id="PTHR11480">
    <property type="entry name" value="SAPOSIN-RELATED"/>
    <property type="match status" value="1"/>
</dbReference>
<dbReference type="EMBL" id="BQXS01011090">
    <property type="protein sequence ID" value="GKT35887.1"/>
    <property type="molecule type" value="Genomic_DNA"/>
</dbReference>
<dbReference type="Proteomes" id="UP001057375">
    <property type="component" value="Unassembled WGS sequence"/>
</dbReference>
<evidence type="ECO:0000259" key="4">
    <source>
        <dbReference type="PROSITE" id="PS50015"/>
    </source>
</evidence>
<protein>
    <submittedName>
        <fullName evidence="5">Saposin like protein</fullName>
    </submittedName>
</protein>
<dbReference type="Pfam" id="PF03489">
    <property type="entry name" value="SapB_2"/>
    <property type="match status" value="3"/>
</dbReference>
<name>A0ABQ5KTU8_9EUKA</name>
<dbReference type="Gene3D" id="1.10.225.10">
    <property type="entry name" value="Saposin-like"/>
    <property type="match status" value="3"/>
</dbReference>
<dbReference type="InterPro" id="IPR008138">
    <property type="entry name" value="SapB_2"/>
</dbReference>
<evidence type="ECO:0000256" key="2">
    <source>
        <dbReference type="ARBA" id="ARBA00023180"/>
    </source>
</evidence>
<organism evidence="5 6">
    <name type="scientific">Aduncisulcus paluster</name>
    <dbReference type="NCBI Taxonomy" id="2918883"/>
    <lineage>
        <taxon>Eukaryota</taxon>
        <taxon>Metamonada</taxon>
        <taxon>Carpediemonas-like organisms</taxon>
        <taxon>Aduncisulcus</taxon>
    </lineage>
</organism>
<feature type="signal peptide" evidence="3">
    <location>
        <begin position="1"/>
        <end position="22"/>
    </location>
</feature>
<evidence type="ECO:0000256" key="1">
    <source>
        <dbReference type="ARBA" id="ARBA00023157"/>
    </source>
</evidence>
<reference evidence="5" key="1">
    <citation type="submission" date="2022-03" db="EMBL/GenBank/DDBJ databases">
        <title>Draft genome sequence of Aduncisulcus paluster, a free-living microaerophilic Fornicata.</title>
        <authorList>
            <person name="Yuyama I."/>
            <person name="Kume K."/>
            <person name="Tamura T."/>
            <person name="Inagaki Y."/>
            <person name="Hashimoto T."/>
        </authorList>
    </citation>
    <scope>NUCLEOTIDE SEQUENCE</scope>
    <source>
        <strain evidence="5">NY0171</strain>
    </source>
</reference>
<dbReference type="SUPFAM" id="SSF47862">
    <property type="entry name" value="Saposin"/>
    <property type="match status" value="3"/>
</dbReference>
<dbReference type="InterPro" id="IPR007856">
    <property type="entry name" value="SapB_1"/>
</dbReference>
<comment type="caution">
    <text evidence="5">The sequence shown here is derived from an EMBL/GenBank/DDBJ whole genome shotgun (WGS) entry which is preliminary data.</text>
</comment>
<dbReference type="InterPro" id="IPR008373">
    <property type="entry name" value="Saposin"/>
</dbReference>
<keyword evidence="2" id="KW-0325">Glycoprotein</keyword>
<feature type="domain" description="Saposin B-type" evidence="4">
    <location>
        <begin position="119"/>
        <end position="201"/>
    </location>
</feature>
<evidence type="ECO:0000256" key="3">
    <source>
        <dbReference type="SAM" id="SignalP"/>
    </source>
</evidence>
<keyword evidence="3" id="KW-0732">Signal</keyword>